<dbReference type="Pfam" id="PF13977">
    <property type="entry name" value="TetR_C_6"/>
    <property type="match status" value="1"/>
</dbReference>
<accession>A0A940YJZ5</accession>
<evidence type="ECO:0000256" key="1">
    <source>
        <dbReference type="ARBA" id="ARBA00022491"/>
    </source>
</evidence>
<evidence type="ECO:0000256" key="2">
    <source>
        <dbReference type="ARBA" id="ARBA00023015"/>
    </source>
</evidence>
<organism evidence="7 8">
    <name type="scientific">Ideonella aquatica</name>
    <dbReference type="NCBI Taxonomy" id="2824119"/>
    <lineage>
        <taxon>Bacteria</taxon>
        <taxon>Pseudomonadati</taxon>
        <taxon>Pseudomonadota</taxon>
        <taxon>Betaproteobacteria</taxon>
        <taxon>Burkholderiales</taxon>
        <taxon>Sphaerotilaceae</taxon>
        <taxon>Ideonella</taxon>
    </lineage>
</organism>
<keyword evidence="2" id="KW-0805">Transcription regulation</keyword>
<feature type="domain" description="HTH tetR-type" evidence="6">
    <location>
        <begin position="8"/>
        <end position="68"/>
    </location>
</feature>
<dbReference type="Proteomes" id="UP000678374">
    <property type="component" value="Unassembled WGS sequence"/>
</dbReference>
<evidence type="ECO:0000313" key="7">
    <source>
        <dbReference type="EMBL" id="MBQ0957646.1"/>
    </source>
</evidence>
<dbReference type="InterPro" id="IPR001647">
    <property type="entry name" value="HTH_TetR"/>
</dbReference>
<dbReference type="PANTHER" id="PTHR30055">
    <property type="entry name" value="HTH-TYPE TRANSCRIPTIONAL REGULATOR RUTR"/>
    <property type="match status" value="1"/>
</dbReference>
<name>A0A940YJZ5_9BURK</name>
<reference evidence="7" key="1">
    <citation type="submission" date="2021-04" db="EMBL/GenBank/DDBJ databases">
        <title>The genome sequence of Ideonella sp. 4Y11.</title>
        <authorList>
            <person name="Liu Y."/>
        </authorList>
    </citation>
    <scope>NUCLEOTIDE SEQUENCE</scope>
    <source>
        <strain evidence="7">4Y11</strain>
    </source>
</reference>
<dbReference type="PROSITE" id="PS50977">
    <property type="entry name" value="HTH_TETR_2"/>
    <property type="match status" value="1"/>
</dbReference>
<dbReference type="Pfam" id="PF00440">
    <property type="entry name" value="TetR_N"/>
    <property type="match status" value="1"/>
</dbReference>
<protein>
    <submittedName>
        <fullName evidence="7">TetR/AcrR family transcriptional regulator</fullName>
    </submittedName>
</protein>
<evidence type="ECO:0000256" key="5">
    <source>
        <dbReference type="PROSITE-ProRule" id="PRU00335"/>
    </source>
</evidence>
<dbReference type="Gene3D" id="1.10.357.10">
    <property type="entry name" value="Tetracycline Repressor, domain 2"/>
    <property type="match status" value="1"/>
</dbReference>
<comment type="caution">
    <text evidence="7">The sequence shown here is derived from an EMBL/GenBank/DDBJ whole genome shotgun (WGS) entry which is preliminary data.</text>
</comment>
<dbReference type="InterPro" id="IPR023772">
    <property type="entry name" value="DNA-bd_HTH_TetR-type_CS"/>
</dbReference>
<evidence type="ECO:0000256" key="4">
    <source>
        <dbReference type="ARBA" id="ARBA00023163"/>
    </source>
</evidence>
<keyword evidence="4" id="KW-0804">Transcription</keyword>
<keyword evidence="1" id="KW-0678">Repressor</keyword>
<evidence type="ECO:0000259" key="6">
    <source>
        <dbReference type="PROSITE" id="PS50977"/>
    </source>
</evidence>
<dbReference type="GO" id="GO:0000976">
    <property type="term" value="F:transcription cis-regulatory region binding"/>
    <property type="evidence" value="ECO:0007669"/>
    <property type="project" value="TreeGrafter"/>
</dbReference>
<dbReference type="InterPro" id="IPR039538">
    <property type="entry name" value="BetI_C"/>
</dbReference>
<feature type="DNA-binding region" description="H-T-H motif" evidence="5">
    <location>
        <begin position="31"/>
        <end position="50"/>
    </location>
</feature>
<sequence>MPPRLPTLERQAEIVQAALHLAGSSSPARITTGDIALAVGVSQGAVFKHFPSKDAIWLAAMRWVHEALLGALQTAANNAPGPAEALRAMFDAHVDFVIEHPGVPRFIFHELQQAADSPAKHEVRAVLRDYRRLLTAVLTRAQPGQPAIDPDTAATAFIGLIQGLVMQSMLSGRPAALRQQAAPLFALYWRGIGEPT</sequence>
<dbReference type="InterPro" id="IPR009057">
    <property type="entry name" value="Homeodomain-like_sf"/>
</dbReference>
<dbReference type="GO" id="GO:0003700">
    <property type="term" value="F:DNA-binding transcription factor activity"/>
    <property type="evidence" value="ECO:0007669"/>
    <property type="project" value="TreeGrafter"/>
</dbReference>
<proteinExistence type="predicted"/>
<dbReference type="PROSITE" id="PS01081">
    <property type="entry name" value="HTH_TETR_1"/>
    <property type="match status" value="1"/>
</dbReference>
<dbReference type="AlphaFoldDB" id="A0A940YJZ5"/>
<keyword evidence="8" id="KW-1185">Reference proteome</keyword>
<gene>
    <name evidence="7" type="ORF">KAK06_01625</name>
</gene>
<dbReference type="RefSeq" id="WP_210799982.1">
    <property type="nucleotide sequence ID" value="NZ_JAGQDE010000001.1"/>
</dbReference>
<evidence type="ECO:0000313" key="8">
    <source>
        <dbReference type="Proteomes" id="UP000678374"/>
    </source>
</evidence>
<evidence type="ECO:0000256" key="3">
    <source>
        <dbReference type="ARBA" id="ARBA00023125"/>
    </source>
</evidence>
<dbReference type="EMBL" id="JAGQDE010000001">
    <property type="protein sequence ID" value="MBQ0957646.1"/>
    <property type="molecule type" value="Genomic_DNA"/>
</dbReference>
<dbReference type="SUPFAM" id="SSF48498">
    <property type="entry name" value="Tetracyclin repressor-like, C-terminal domain"/>
    <property type="match status" value="1"/>
</dbReference>
<dbReference type="SUPFAM" id="SSF46689">
    <property type="entry name" value="Homeodomain-like"/>
    <property type="match status" value="1"/>
</dbReference>
<dbReference type="InterPro" id="IPR050109">
    <property type="entry name" value="HTH-type_TetR-like_transc_reg"/>
</dbReference>
<dbReference type="InterPro" id="IPR036271">
    <property type="entry name" value="Tet_transcr_reg_TetR-rel_C_sf"/>
</dbReference>
<dbReference type="PANTHER" id="PTHR30055:SF238">
    <property type="entry name" value="MYCOFACTOCIN BIOSYNTHESIS TRANSCRIPTIONAL REGULATOR MFTR-RELATED"/>
    <property type="match status" value="1"/>
</dbReference>
<keyword evidence="3 5" id="KW-0238">DNA-binding</keyword>